<comment type="caution">
    <text evidence="11">The sequence shown here is derived from an EMBL/GenBank/DDBJ whole genome shotgun (WGS) entry which is preliminary data.</text>
</comment>
<dbReference type="PANTHER" id="PTHR10466:SF0">
    <property type="entry name" value="PHOSPHOMANNOMUTASE"/>
    <property type="match status" value="1"/>
</dbReference>
<evidence type="ECO:0000256" key="4">
    <source>
        <dbReference type="ARBA" id="ARBA00011738"/>
    </source>
</evidence>
<dbReference type="InterPro" id="IPR006379">
    <property type="entry name" value="HAD-SF_hydro_IIB"/>
</dbReference>
<evidence type="ECO:0000256" key="1">
    <source>
        <dbReference type="ARBA" id="ARBA00004496"/>
    </source>
</evidence>
<keyword evidence="9 10" id="KW-0413">Isomerase</keyword>
<evidence type="ECO:0000256" key="8">
    <source>
        <dbReference type="ARBA" id="ARBA00022842"/>
    </source>
</evidence>
<keyword evidence="7" id="KW-0479">Metal-binding</keyword>
<evidence type="ECO:0000256" key="9">
    <source>
        <dbReference type="ARBA" id="ARBA00023235"/>
    </source>
</evidence>
<reference evidence="11 12" key="1">
    <citation type="submission" date="2020-10" db="EMBL/GenBank/DDBJ databases">
        <authorList>
            <person name="Klimov P.B."/>
            <person name="Dyachkov S.M."/>
            <person name="Chetverikov P.E."/>
        </authorList>
    </citation>
    <scope>NUCLEOTIDE SEQUENCE [LARGE SCALE GENOMIC DNA]</scope>
    <source>
        <strain evidence="11">BMOC 18-1129-001#AD2665</strain>
        <tissue evidence="11">Entire mites</tissue>
    </source>
</reference>
<evidence type="ECO:0000256" key="3">
    <source>
        <dbReference type="ARBA" id="ARBA00009736"/>
    </source>
</evidence>
<gene>
    <name evidence="11" type="primary">PMM2</name>
    <name evidence="11" type="ORF">GZH46_02647</name>
</gene>
<dbReference type="EMBL" id="JAIFTH010000899">
    <property type="protein sequence ID" value="KAG9508847.1"/>
    <property type="molecule type" value="Genomic_DNA"/>
</dbReference>
<dbReference type="PANTHER" id="PTHR10466">
    <property type="entry name" value="PHOSPHOMANNOMUTASE"/>
    <property type="match status" value="1"/>
</dbReference>
<dbReference type="SFLD" id="SFLDS00003">
    <property type="entry name" value="Haloacid_Dehalogenase"/>
    <property type="match status" value="1"/>
</dbReference>
<comment type="similarity">
    <text evidence="3 10">Belongs to the eukaryotic PMM family.</text>
</comment>
<organism evidence="11 12">
    <name type="scientific">Fragariocoptes setiger</name>
    <dbReference type="NCBI Taxonomy" id="1670756"/>
    <lineage>
        <taxon>Eukaryota</taxon>
        <taxon>Metazoa</taxon>
        <taxon>Ecdysozoa</taxon>
        <taxon>Arthropoda</taxon>
        <taxon>Chelicerata</taxon>
        <taxon>Arachnida</taxon>
        <taxon>Acari</taxon>
        <taxon>Acariformes</taxon>
        <taxon>Trombidiformes</taxon>
        <taxon>Prostigmata</taxon>
        <taxon>Eupodina</taxon>
        <taxon>Eriophyoidea</taxon>
        <taxon>Phytoptidae</taxon>
        <taxon>Fragariocoptes</taxon>
    </lineage>
</organism>
<dbReference type="Gene3D" id="3.30.1240.20">
    <property type="match status" value="1"/>
</dbReference>
<keyword evidence="6 10" id="KW-0963">Cytoplasm</keyword>
<evidence type="ECO:0000313" key="11">
    <source>
        <dbReference type="EMBL" id="KAG9508847.1"/>
    </source>
</evidence>
<comment type="subunit">
    <text evidence="4 10">Homodimer.</text>
</comment>
<protein>
    <recommendedName>
        <fullName evidence="5 10">Phosphomannomutase</fullName>
        <ecNumber evidence="5 10">5.4.2.8</ecNumber>
    </recommendedName>
</protein>
<dbReference type="SFLD" id="SFLDF00445">
    <property type="entry name" value="alpha-phosphomannomutase"/>
    <property type="match status" value="1"/>
</dbReference>
<evidence type="ECO:0000256" key="10">
    <source>
        <dbReference type="RuleBase" id="RU361118"/>
    </source>
</evidence>
<dbReference type="Proteomes" id="UP000825002">
    <property type="component" value="Unassembled WGS sequence"/>
</dbReference>
<sequence length="267" mass="30530">MSKKSSICDPKTIVLFDVDGTLTLPRQRITPVMEQFMTRLREHVAIGLVGGSDINKIAEQTNSDSSIVGDKAIEECNHRYDYVFAENGLVAYKGERLLARHSIQEYLGEERLQKFINFCLGYMSKLWLPAKRGNFIEFRNGLINVSPVGRSCSQLERDEFHRYDNEHHVREKLIKALNENFSGDQSLGLTYSIGGQISIDAFPHGWDKTFCLRYLESDFSKIYFFGDKTFPGGNDHEIFKDARTTGYSVESPEHTRELVSKILLLND</sequence>
<dbReference type="SFLD" id="SFLDG01143">
    <property type="entry name" value="C2.B.3:_Phosphomannomutase_Lik"/>
    <property type="match status" value="1"/>
</dbReference>
<dbReference type="NCBIfam" id="TIGR01484">
    <property type="entry name" value="HAD-SF-IIB"/>
    <property type="match status" value="1"/>
</dbReference>
<comment type="function">
    <text evidence="10">Involved in the synthesis of the GDP-mannose and dolichol-phosphate-mannose required for a number of critical mannosyl transfer reactions.</text>
</comment>
<accession>A0ABQ7S602</accession>
<evidence type="ECO:0000256" key="2">
    <source>
        <dbReference type="ARBA" id="ARBA00004699"/>
    </source>
</evidence>
<comment type="pathway">
    <text evidence="2 10">Nucleotide-sugar biosynthesis; GDP-alpha-D-mannose biosynthesis; alpha-D-mannose 1-phosphate from D-fructose 6-phosphate: step 2/2.</text>
</comment>
<dbReference type="InterPro" id="IPR036412">
    <property type="entry name" value="HAD-like_sf"/>
</dbReference>
<keyword evidence="12" id="KW-1185">Reference proteome</keyword>
<evidence type="ECO:0000256" key="6">
    <source>
        <dbReference type="ARBA" id="ARBA00022490"/>
    </source>
</evidence>
<dbReference type="EC" id="5.4.2.8" evidence="5 10"/>
<dbReference type="SUPFAM" id="SSF56784">
    <property type="entry name" value="HAD-like"/>
    <property type="match status" value="1"/>
</dbReference>
<dbReference type="CDD" id="cd02585">
    <property type="entry name" value="HAD_PMM"/>
    <property type="match status" value="1"/>
</dbReference>
<evidence type="ECO:0000256" key="7">
    <source>
        <dbReference type="ARBA" id="ARBA00022723"/>
    </source>
</evidence>
<proteinExistence type="inferred from homology"/>
<dbReference type="InterPro" id="IPR005002">
    <property type="entry name" value="PMM"/>
</dbReference>
<dbReference type="Gene3D" id="3.40.50.1000">
    <property type="entry name" value="HAD superfamily/HAD-like"/>
    <property type="match status" value="1"/>
</dbReference>
<dbReference type="SFLD" id="SFLDG01140">
    <property type="entry name" value="C2.B:_Phosphomannomutase_and_P"/>
    <property type="match status" value="1"/>
</dbReference>
<comment type="subcellular location">
    <subcellularLocation>
        <location evidence="1 10">Cytoplasm</location>
    </subcellularLocation>
</comment>
<name>A0ABQ7S602_9ACAR</name>
<keyword evidence="8" id="KW-0460">Magnesium</keyword>
<dbReference type="InterPro" id="IPR043169">
    <property type="entry name" value="PMM_cap"/>
</dbReference>
<dbReference type="Pfam" id="PF03332">
    <property type="entry name" value="PMM"/>
    <property type="match status" value="1"/>
</dbReference>
<feature type="non-terminal residue" evidence="11">
    <location>
        <position position="1"/>
    </location>
</feature>
<dbReference type="InterPro" id="IPR023214">
    <property type="entry name" value="HAD_sf"/>
</dbReference>
<evidence type="ECO:0000256" key="5">
    <source>
        <dbReference type="ARBA" id="ARBA00012730"/>
    </source>
</evidence>
<evidence type="ECO:0000313" key="12">
    <source>
        <dbReference type="Proteomes" id="UP000825002"/>
    </source>
</evidence>
<comment type="catalytic activity">
    <reaction evidence="10">
        <text>alpha-D-mannose 1-phosphate = D-mannose 6-phosphate</text>
        <dbReference type="Rhea" id="RHEA:11140"/>
        <dbReference type="ChEBI" id="CHEBI:58409"/>
        <dbReference type="ChEBI" id="CHEBI:58735"/>
        <dbReference type="EC" id="5.4.2.8"/>
    </reaction>
</comment>